<dbReference type="STRING" id="1202538.A353_069"/>
<protein>
    <submittedName>
        <fullName evidence="1">Putative ribosomal protein s18</fullName>
    </submittedName>
</protein>
<dbReference type="OrthoDB" id="9925862at2"/>
<evidence type="ECO:0000313" key="1">
    <source>
        <dbReference type="EMBL" id="AFP83916.1"/>
    </source>
</evidence>
<dbReference type="RefSeq" id="WP_014887216.1">
    <property type="nucleotide sequence ID" value="NC_018416.1"/>
</dbReference>
<dbReference type="PATRIC" id="fig|1202538.3.peg.61"/>
<reference evidence="1 2" key="1">
    <citation type="journal article" date="2012" name="Mol. Biol. Evol.">
        <title>Genome reduction and co-evolution between the primary and secondary bacterial symbionts of psyllids.</title>
        <authorList>
            <person name="Sloan D.B."/>
            <person name="Moran N.A."/>
        </authorList>
    </citation>
    <scope>NUCLEOTIDE SEQUENCE [LARGE SCALE GENOMIC DNA]</scope>
    <source>
        <strain evidence="1 2">HC</strain>
    </source>
</reference>
<dbReference type="Proteomes" id="UP000003934">
    <property type="component" value="Chromosome"/>
</dbReference>
<keyword evidence="1" id="KW-0687">Ribonucleoprotein</keyword>
<dbReference type="HOGENOM" id="CLU_142724_0_0_6"/>
<accession>J3VPT7</accession>
<dbReference type="GeneID" id="67454611"/>
<proteinExistence type="predicted"/>
<keyword evidence="1" id="KW-0689">Ribosomal protein</keyword>
<organism evidence="1 2">
    <name type="scientific">Candidatus Carsonella ruddii HC isolate Thao2000</name>
    <dbReference type="NCBI Taxonomy" id="1202538"/>
    <lineage>
        <taxon>Bacteria</taxon>
        <taxon>Pseudomonadati</taxon>
        <taxon>Pseudomonadota</taxon>
        <taxon>Gammaproteobacteria</taxon>
        <taxon>Oceanospirillales</taxon>
        <taxon>Halomonadaceae</taxon>
        <taxon>Zymobacter group</taxon>
        <taxon>Candidatus Carsonella</taxon>
    </lineage>
</organism>
<gene>
    <name evidence="1" type="primary">rpsR</name>
    <name evidence="1" type="ORF">A353_069</name>
</gene>
<sequence length="154" mass="18819">MKIYNIYIILKNIKKEICIFLKSLISFFIRCKDDILNIIDFGNYFYNKKIKRLFYIKINCKKKNLIKIYKLLKIKKDIVYNYLIIKKNLNNYISNFNIIKKILNKKLKILPSILIKLNFKIHKIYSKIIKNLKKINILSIDFISYIKKINYFYD</sequence>
<dbReference type="KEGG" id="crh:A353_069"/>
<dbReference type="GO" id="GO:0005840">
    <property type="term" value="C:ribosome"/>
    <property type="evidence" value="ECO:0007669"/>
    <property type="project" value="UniProtKB-KW"/>
</dbReference>
<evidence type="ECO:0000313" key="2">
    <source>
        <dbReference type="Proteomes" id="UP000003934"/>
    </source>
</evidence>
<keyword evidence="2" id="KW-1185">Reference proteome</keyword>
<dbReference type="EMBL" id="CP003543">
    <property type="protein sequence ID" value="AFP83916.1"/>
    <property type="molecule type" value="Genomic_DNA"/>
</dbReference>
<name>J3VPT7_CARRU</name>
<dbReference type="AlphaFoldDB" id="J3VPT7"/>